<keyword evidence="1" id="KW-0614">Plasmid</keyword>
<accession>A0ABY6CAY5</accession>
<proteinExistence type="predicted"/>
<evidence type="ECO:0000313" key="1">
    <source>
        <dbReference type="EMBL" id="UXN68141.1"/>
    </source>
</evidence>
<dbReference type="CDD" id="cd00093">
    <property type="entry name" value="HTH_XRE"/>
    <property type="match status" value="1"/>
</dbReference>
<gene>
    <name evidence="1" type="ORF">N8A98_01120</name>
</gene>
<dbReference type="EMBL" id="CP104964">
    <property type="protein sequence ID" value="UXN68141.1"/>
    <property type="molecule type" value="Genomic_DNA"/>
</dbReference>
<organism evidence="1 2">
    <name type="scientific">Devosia neptuniae</name>
    <dbReference type="NCBI Taxonomy" id="191302"/>
    <lineage>
        <taxon>Bacteria</taxon>
        <taxon>Pseudomonadati</taxon>
        <taxon>Pseudomonadota</taxon>
        <taxon>Alphaproteobacteria</taxon>
        <taxon>Hyphomicrobiales</taxon>
        <taxon>Devosiaceae</taxon>
        <taxon>Devosia</taxon>
    </lineage>
</organism>
<protein>
    <submittedName>
        <fullName evidence="1">Helix-turn-helix domain-containing protein</fullName>
    </submittedName>
</protein>
<dbReference type="InterPro" id="IPR001387">
    <property type="entry name" value="Cro/C1-type_HTH"/>
</dbReference>
<keyword evidence="2" id="KW-1185">Reference proteome</keyword>
<dbReference type="Gene3D" id="1.10.260.40">
    <property type="entry name" value="lambda repressor-like DNA-binding domains"/>
    <property type="match status" value="1"/>
</dbReference>
<dbReference type="SUPFAM" id="SSF47413">
    <property type="entry name" value="lambda repressor-like DNA-binding domains"/>
    <property type="match status" value="1"/>
</dbReference>
<dbReference type="InterPro" id="IPR010982">
    <property type="entry name" value="Lambda_DNA-bd_dom_sf"/>
</dbReference>
<dbReference type="Proteomes" id="UP001061862">
    <property type="component" value="Plasmid p_unnamed1"/>
</dbReference>
<reference evidence="1 2" key="1">
    <citation type="submission" date="2022-09" db="EMBL/GenBank/DDBJ databases">
        <title>Interaction between co-microsymbionts with complementary sets of symbiotic genes in legume-rhizobium systems.</title>
        <authorList>
            <person name="Safronova V."/>
            <person name="Sazanova A."/>
            <person name="Afonin A."/>
            <person name="Chirak E."/>
        </authorList>
    </citation>
    <scope>NUCLEOTIDE SEQUENCE [LARGE SCALE GENOMIC DNA]</scope>
    <source>
        <strain evidence="1 2">A18/4-1</strain>
        <plasmid evidence="1 2">p_unnamed1</plasmid>
    </source>
</reference>
<dbReference type="RefSeq" id="WP_262165830.1">
    <property type="nucleotide sequence ID" value="NZ_CP104964.1"/>
</dbReference>
<geneLocation type="plasmid" evidence="1 2">
    <name>p_unnamed1</name>
</geneLocation>
<sequence>MTKEDFKAWREHMGFNRRQACDALGLGRNTPQRYEDGKANIPLYVALACAALAHGLSPWTKNDNGRPGKADRETVTLSLTPTTVARFKALGDNWRPIMADVLEHADNK</sequence>
<evidence type="ECO:0000313" key="2">
    <source>
        <dbReference type="Proteomes" id="UP001061862"/>
    </source>
</evidence>
<name>A0ABY6CAY5_9HYPH</name>